<dbReference type="EMBL" id="JACOQI010000015">
    <property type="protein sequence ID" value="MBC5771333.1"/>
    <property type="molecule type" value="Genomic_DNA"/>
</dbReference>
<dbReference type="AlphaFoldDB" id="A0A923MJA0"/>
<organism evidence="1 2">
    <name type="scientific">Dysosmobacter segnis</name>
    <dbReference type="NCBI Taxonomy" id="2763042"/>
    <lineage>
        <taxon>Bacteria</taxon>
        <taxon>Bacillati</taxon>
        <taxon>Bacillota</taxon>
        <taxon>Clostridia</taxon>
        <taxon>Eubacteriales</taxon>
        <taxon>Oscillospiraceae</taxon>
        <taxon>Dysosmobacter</taxon>
    </lineage>
</organism>
<reference evidence="1" key="1">
    <citation type="submission" date="2020-08" db="EMBL/GenBank/DDBJ databases">
        <title>Genome public.</title>
        <authorList>
            <person name="Liu C."/>
            <person name="Sun Q."/>
        </authorList>
    </citation>
    <scope>NUCLEOTIDE SEQUENCE</scope>
    <source>
        <strain evidence="1">BX15</strain>
    </source>
</reference>
<name>A0A923MJA0_9FIRM</name>
<gene>
    <name evidence="1" type="ORF">H8Z83_13605</name>
</gene>
<evidence type="ECO:0000313" key="1">
    <source>
        <dbReference type="EMBL" id="MBC5771333.1"/>
    </source>
</evidence>
<sequence>MKDATQKTPHESAAFLHLYRLFAGEKVGKNAFFRKTVFPRERRHFRDAAERSYGLV</sequence>
<comment type="caution">
    <text evidence="1">The sequence shown here is derived from an EMBL/GenBank/DDBJ whole genome shotgun (WGS) entry which is preliminary data.</text>
</comment>
<accession>A0A923MJA0</accession>
<evidence type="ECO:0000313" key="2">
    <source>
        <dbReference type="Proteomes" id="UP000620327"/>
    </source>
</evidence>
<dbReference type="RefSeq" id="WP_187015530.1">
    <property type="nucleotide sequence ID" value="NZ_JACOQI010000015.1"/>
</dbReference>
<dbReference type="Proteomes" id="UP000620327">
    <property type="component" value="Unassembled WGS sequence"/>
</dbReference>
<proteinExistence type="predicted"/>
<protein>
    <submittedName>
        <fullName evidence="1">Uncharacterized protein</fullName>
    </submittedName>
</protein>
<keyword evidence="2" id="KW-1185">Reference proteome</keyword>